<name>A0A239FFM1_9RHOB</name>
<dbReference type="AlphaFoldDB" id="A0A239FFM1"/>
<organism evidence="1 2">
    <name type="scientific">Antarctobacter heliothermus</name>
    <dbReference type="NCBI Taxonomy" id="74033"/>
    <lineage>
        <taxon>Bacteria</taxon>
        <taxon>Pseudomonadati</taxon>
        <taxon>Pseudomonadota</taxon>
        <taxon>Alphaproteobacteria</taxon>
        <taxon>Rhodobacterales</taxon>
        <taxon>Roseobacteraceae</taxon>
        <taxon>Antarctobacter</taxon>
    </lineage>
</organism>
<accession>A0A239FFM1</accession>
<dbReference type="RefSeq" id="WP_089278088.1">
    <property type="nucleotide sequence ID" value="NZ_FZON01000020.1"/>
</dbReference>
<dbReference type="EMBL" id="FZON01000020">
    <property type="protein sequence ID" value="SNS55597.1"/>
    <property type="molecule type" value="Genomic_DNA"/>
</dbReference>
<proteinExistence type="predicted"/>
<gene>
    <name evidence="1" type="ORF">SAMN04488078_10206</name>
</gene>
<sequence length="123" mass="13259">MDWALTQNNLAGALGDQGERTEGPEGAALLVQAVNAYCAALEVLTREAHPVHWAQTQENLAMTEEAIAGHDTCSDAAPHLRAALDHVTAALQVYDPEHMPYDFGTATKLKTRLKEKLAALKTP</sequence>
<dbReference type="OrthoDB" id="433986at2"/>
<reference evidence="1 2" key="1">
    <citation type="submission" date="2017-06" db="EMBL/GenBank/DDBJ databases">
        <authorList>
            <person name="Kim H.J."/>
            <person name="Triplett B.A."/>
        </authorList>
    </citation>
    <scope>NUCLEOTIDE SEQUENCE [LARGE SCALE GENOMIC DNA]</scope>
    <source>
        <strain evidence="1 2">DSM 11445</strain>
    </source>
</reference>
<evidence type="ECO:0000313" key="1">
    <source>
        <dbReference type="EMBL" id="SNS55597.1"/>
    </source>
</evidence>
<protein>
    <submittedName>
        <fullName evidence="1">Uncharacterized protein</fullName>
    </submittedName>
</protein>
<evidence type="ECO:0000313" key="2">
    <source>
        <dbReference type="Proteomes" id="UP000198440"/>
    </source>
</evidence>
<dbReference type="Proteomes" id="UP000198440">
    <property type="component" value="Unassembled WGS sequence"/>
</dbReference>